<reference evidence="10" key="1">
    <citation type="journal article" date="2019" name="Int. J. Syst. Evol. Microbiol.">
        <title>The Global Catalogue of Microorganisms (GCM) 10K type strain sequencing project: providing services to taxonomists for standard genome sequencing and annotation.</title>
        <authorList>
            <consortium name="The Broad Institute Genomics Platform"/>
            <consortium name="The Broad Institute Genome Sequencing Center for Infectious Disease"/>
            <person name="Wu L."/>
            <person name="Ma J."/>
        </authorList>
    </citation>
    <scope>NUCLEOTIDE SEQUENCE [LARGE SCALE GENOMIC DNA]</scope>
    <source>
        <strain evidence="10">JCM 13584</strain>
    </source>
</reference>
<dbReference type="RefSeq" id="WP_157415268.1">
    <property type="nucleotide sequence ID" value="NZ_BAAAMK010000008.1"/>
</dbReference>
<comment type="caution">
    <text evidence="9">The sequence shown here is derived from an EMBL/GenBank/DDBJ whole genome shotgun (WGS) entry which is preliminary data.</text>
</comment>
<keyword evidence="6 8" id="KW-0472">Membrane</keyword>
<feature type="transmembrane region" description="Helical" evidence="8">
    <location>
        <begin position="49"/>
        <end position="68"/>
    </location>
</feature>
<feature type="transmembrane region" description="Helical" evidence="8">
    <location>
        <begin position="422"/>
        <end position="440"/>
    </location>
</feature>
<dbReference type="PANTHER" id="PTHR30250:SF10">
    <property type="entry name" value="LIPOPOLYSACCHARIDE BIOSYNTHESIS PROTEIN WZXC"/>
    <property type="match status" value="1"/>
</dbReference>
<dbReference type="Proteomes" id="UP001499954">
    <property type="component" value="Unassembled WGS sequence"/>
</dbReference>
<dbReference type="EMBL" id="BAAAMK010000008">
    <property type="protein sequence ID" value="GAA1962233.1"/>
    <property type="molecule type" value="Genomic_DNA"/>
</dbReference>
<feature type="transmembrane region" description="Helical" evidence="8">
    <location>
        <begin position="390"/>
        <end position="410"/>
    </location>
</feature>
<keyword evidence="10" id="KW-1185">Reference proteome</keyword>
<name>A0ABP5CDL6_9MICO</name>
<dbReference type="CDD" id="cd13127">
    <property type="entry name" value="MATE_tuaB_like"/>
    <property type="match status" value="1"/>
</dbReference>
<comment type="subcellular location">
    <subcellularLocation>
        <location evidence="1">Cell membrane</location>
        <topology evidence="1">Multi-pass membrane protein</topology>
    </subcellularLocation>
</comment>
<protein>
    <submittedName>
        <fullName evidence="9">Lipopolysaccharide biosynthesis protein</fullName>
    </submittedName>
</protein>
<evidence type="ECO:0000313" key="10">
    <source>
        <dbReference type="Proteomes" id="UP001499954"/>
    </source>
</evidence>
<evidence type="ECO:0000256" key="8">
    <source>
        <dbReference type="SAM" id="Phobius"/>
    </source>
</evidence>
<evidence type="ECO:0000256" key="1">
    <source>
        <dbReference type="ARBA" id="ARBA00004651"/>
    </source>
</evidence>
<feature type="transmembrane region" description="Helical" evidence="8">
    <location>
        <begin position="363"/>
        <end position="384"/>
    </location>
</feature>
<comment type="similarity">
    <text evidence="2">Belongs to the polysaccharide synthase family.</text>
</comment>
<dbReference type="PANTHER" id="PTHR30250">
    <property type="entry name" value="PST FAMILY PREDICTED COLANIC ACID TRANSPORTER"/>
    <property type="match status" value="1"/>
</dbReference>
<organism evidence="9 10">
    <name type="scientific">Agromyces allii</name>
    <dbReference type="NCBI Taxonomy" id="393607"/>
    <lineage>
        <taxon>Bacteria</taxon>
        <taxon>Bacillati</taxon>
        <taxon>Actinomycetota</taxon>
        <taxon>Actinomycetes</taxon>
        <taxon>Micrococcales</taxon>
        <taxon>Microbacteriaceae</taxon>
        <taxon>Agromyces</taxon>
    </lineage>
</organism>
<evidence type="ECO:0000256" key="7">
    <source>
        <dbReference type="SAM" id="MobiDB-lite"/>
    </source>
</evidence>
<feature type="region of interest" description="Disordered" evidence="7">
    <location>
        <begin position="517"/>
        <end position="565"/>
    </location>
</feature>
<evidence type="ECO:0000313" key="9">
    <source>
        <dbReference type="EMBL" id="GAA1962233.1"/>
    </source>
</evidence>
<proteinExistence type="inferred from homology"/>
<feature type="transmembrane region" description="Helical" evidence="8">
    <location>
        <begin position="119"/>
        <end position="137"/>
    </location>
</feature>
<feature type="transmembrane region" description="Helical" evidence="8">
    <location>
        <begin position="295"/>
        <end position="320"/>
    </location>
</feature>
<dbReference type="InterPro" id="IPR050833">
    <property type="entry name" value="Poly_Biosynth_Transport"/>
</dbReference>
<evidence type="ECO:0000256" key="5">
    <source>
        <dbReference type="ARBA" id="ARBA00022989"/>
    </source>
</evidence>
<keyword evidence="3" id="KW-1003">Cell membrane</keyword>
<gene>
    <name evidence="9" type="ORF">GCM10009717_31310</name>
</gene>
<accession>A0ABP5CDL6</accession>
<feature type="transmembrane region" description="Helical" evidence="8">
    <location>
        <begin position="452"/>
        <end position="473"/>
    </location>
</feature>
<feature type="transmembrane region" description="Helical" evidence="8">
    <location>
        <begin position="149"/>
        <end position="171"/>
    </location>
</feature>
<evidence type="ECO:0000256" key="3">
    <source>
        <dbReference type="ARBA" id="ARBA00022475"/>
    </source>
</evidence>
<feature type="transmembrane region" description="Helical" evidence="8">
    <location>
        <begin position="88"/>
        <end position="113"/>
    </location>
</feature>
<keyword evidence="4 8" id="KW-0812">Transmembrane</keyword>
<dbReference type="Pfam" id="PF13440">
    <property type="entry name" value="Polysacc_synt_3"/>
    <property type="match status" value="1"/>
</dbReference>
<sequence length="565" mass="60050">MSGPGPGTDRLAHTSSRGVFVTMGGFGGKTLIQVASTVVLARMLTPADFGLVAMVTAIVGVADLVRDFGLTGAIIQAKQLSERMWMSVMWLSVALGVGLMGVIAASAPLIALLYDEERLVPLTLAIAPILLINGLSMPMQARVQRDLKFGTLANIDVVSMLCGVVLGIGAAALGWGVWSLVVMSGAGQLYRLVALWVASRPKFGRPHISREVVPLVTTGGSIFGVQLLNYAAKNADNVIIGQQMGPAALGQYSRAYALYLLPMQQLNGTLGRVALPVLSKLQDDGDRYRRYIRGALMIIGYLTIPVYAVAAAVSSPLIAILLGPGWEQAATLFSLLAIAGIAQSIGSVLGWLYITLGRAHRQLVYYLVTRPMVIGGYFLGLWWAGVEGLALVYGLLTMVLLVPGFYYATVGTFVRVGDIIRPIVRPVILAPLCFGAAWGVERLTDGLPTIVQLVLGVAAGVVPLFACLAIPAYRRDLAAIIGFVKQVRKPAAAKAKGGADAAAQADLAEQAELRDPVDLLEPIEPRDPVDLLEPGDLHEKRGPRETRGPREQVAEPATDHRKADS</sequence>
<evidence type="ECO:0000256" key="6">
    <source>
        <dbReference type="ARBA" id="ARBA00023136"/>
    </source>
</evidence>
<evidence type="ECO:0000256" key="4">
    <source>
        <dbReference type="ARBA" id="ARBA00022692"/>
    </source>
</evidence>
<keyword evidence="5 8" id="KW-1133">Transmembrane helix</keyword>
<feature type="transmembrane region" description="Helical" evidence="8">
    <location>
        <begin position="332"/>
        <end position="356"/>
    </location>
</feature>
<evidence type="ECO:0000256" key="2">
    <source>
        <dbReference type="ARBA" id="ARBA00007430"/>
    </source>
</evidence>